<dbReference type="AlphaFoldDB" id="A0AAW0ACA2"/>
<gene>
    <name evidence="2" type="ORF">R3P38DRAFT_3214541</name>
</gene>
<organism evidence="2 3">
    <name type="scientific">Favolaschia claudopus</name>
    <dbReference type="NCBI Taxonomy" id="2862362"/>
    <lineage>
        <taxon>Eukaryota</taxon>
        <taxon>Fungi</taxon>
        <taxon>Dikarya</taxon>
        <taxon>Basidiomycota</taxon>
        <taxon>Agaricomycotina</taxon>
        <taxon>Agaricomycetes</taxon>
        <taxon>Agaricomycetidae</taxon>
        <taxon>Agaricales</taxon>
        <taxon>Marasmiineae</taxon>
        <taxon>Mycenaceae</taxon>
        <taxon>Favolaschia</taxon>
    </lineage>
</organism>
<name>A0AAW0ACA2_9AGAR</name>
<evidence type="ECO:0000313" key="3">
    <source>
        <dbReference type="Proteomes" id="UP001362999"/>
    </source>
</evidence>
<comment type="caution">
    <text evidence="2">The sequence shown here is derived from an EMBL/GenBank/DDBJ whole genome shotgun (WGS) entry which is preliminary data.</text>
</comment>
<accession>A0AAW0ACA2</accession>
<dbReference type="EMBL" id="JAWWNJ010000076">
    <property type="protein sequence ID" value="KAK7006492.1"/>
    <property type="molecule type" value="Genomic_DNA"/>
</dbReference>
<keyword evidence="3" id="KW-1185">Reference proteome</keyword>
<sequence length="86" mass="9127">MEQSLGDIPWNAEADVARLAIFPGNPSTDSVKEGPEKAGIQPKVDTVGGNSAQDRDSPPETTGIHPKDRNPANRIKHTAIGLLDSK</sequence>
<reference evidence="2 3" key="1">
    <citation type="journal article" date="2024" name="J Genomics">
        <title>Draft genome sequencing and assembly of Favolaschia claudopus CIRM-BRFM 2984 isolated from oak limbs.</title>
        <authorList>
            <person name="Navarro D."/>
            <person name="Drula E."/>
            <person name="Chaduli D."/>
            <person name="Cazenave R."/>
            <person name="Ahrendt S."/>
            <person name="Wang J."/>
            <person name="Lipzen A."/>
            <person name="Daum C."/>
            <person name="Barry K."/>
            <person name="Grigoriev I.V."/>
            <person name="Favel A."/>
            <person name="Rosso M.N."/>
            <person name="Martin F."/>
        </authorList>
    </citation>
    <scope>NUCLEOTIDE SEQUENCE [LARGE SCALE GENOMIC DNA]</scope>
    <source>
        <strain evidence="2 3">CIRM-BRFM 2984</strain>
    </source>
</reference>
<evidence type="ECO:0000313" key="2">
    <source>
        <dbReference type="EMBL" id="KAK7006492.1"/>
    </source>
</evidence>
<evidence type="ECO:0000256" key="1">
    <source>
        <dbReference type="SAM" id="MobiDB-lite"/>
    </source>
</evidence>
<feature type="region of interest" description="Disordered" evidence="1">
    <location>
        <begin position="24"/>
        <end position="86"/>
    </location>
</feature>
<dbReference type="Proteomes" id="UP001362999">
    <property type="component" value="Unassembled WGS sequence"/>
</dbReference>
<proteinExistence type="predicted"/>
<protein>
    <submittedName>
        <fullName evidence="2">Uncharacterized protein</fullName>
    </submittedName>
</protein>